<protein>
    <submittedName>
        <fullName evidence="1">Uncharacterized protein</fullName>
    </submittedName>
</protein>
<proteinExistence type="predicted"/>
<reference evidence="1" key="1">
    <citation type="submission" date="2020-03" db="EMBL/GenBank/DDBJ databases">
        <title>The deep terrestrial virosphere.</title>
        <authorList>
            <person name="Holmfeldt K."/>
            <person name="Nilsson E."/>
            <person name="Simone D."/>
            <person name="Lopez-Fernandez M."/>
            <person name="Wu X."/>
            <person name="de Brujin I."/>
            <person name="Lundin D."/>
            <person name="Andersson A."/>
            <person name="Bertilsson S."/>
            <person name="Dopson M."/>
        </authorList>
    </citation>
    <scope>NUCLEOTIDE SEQUENCE</scope>
    <source>
        <strain evidence="1">MM415A00555</strain>
    </source>
</reference>
<evidence type="ECO:0000313" key="1">
    <source>
        <dbReference type="EMBL" id="QJA81325.1"/>
    </source>
</evidence>
<organism evidence="1">
    <name type="scientific">viral metagenome</name>
    <dbReference type="NCBI Taxonomy" id="1070528"/>
    <lineage>
        <taxon>unclassified sequences</taxon>
        <taxon>metagenomes</taxon>
        <taxon>organismal metagenomes</taxon>
    </lineage>
</organism>
<name>A0A6M3KIR1_9ZZZZ</name>
<accession>A0A6M3KIR1</accession>
<dbReference type="AlphaFoldDB" id="A0A6M3KIR1"/>
<dbReference type="EMBL" id="MT142455">
    <property type="protein sequence ID" value="QJA81325.1"/>
    <property type="molecule type" value="Genomic_DNA"/>
</dbReference>
<sequence length="142" mass="15526">MAIITTLSNYFKLLLMQKEIDFDNDNFRMILMSGEFSFDPDTDYYYNSISGEEVENGGYVATGQLLAGGTLAQDNDNNKVTMSWDDPSWTASGETMGPCRGVVIYDDSVTNDPTVGFADFGSDVSVNASSVLQIQNVVLDLS</sequence>
<gene>
    <name evidence="1" type="ORF">MM415A00555_0016</name>
</gene>